<organism evidence="1 2">
    <name type="scientific">Candidatus Methanogaster sp</name>
    <dbReference type="NCBI Taxonomy" id="3386292"/>
    <lineage>
        <taxon>Archaea</taxon>
        <taxon>Methanobacteriati</taxon>
        <taxon>Methanobacteriota</taxon>
        <taxon>Stenosarchaea group</taxon>
        <taxon>Methanomicrobia</taxon>
        <taxon>Methanosarcinales</taxon>
        <taxon>ANME-2 cluster</taxon>
        <taxon>Candidatus Methanogasteraceae</taxon>
        <taxon>Candidatus Methanogaster</taxon>
    </lineage>
</organism>
<dbReference type="Proteomes" id="UP000248329">
    <property type="component" value="Unassembled WGS sequence"/>
</dbReference>
<sequence>MRSTTYLENSVESISASASISKSIIRLNILTTHKPLWKMGRYAILMQCEICGSNIRGKAHRVILEGTELNVCDACAKYGHEVKQVPKTTVTGTGKVAAGKVPAGKMSAGITFRTGSRRRPDMFDQMTDELLSDYGFAIRRAREARGMSQEELALEIRERSSLIKKLEREDLRPEDSVRKKLERVLGISLTETTE</sequence>
<evidence type="ECO:0000313" key="2">
    <source>
        <dbReference type="Proteomes" id="UP000248329"/>
    </source>
</evidence>
<dbReference type="EMBL" id="PQXF01000012">
    <property type="protein sequence ID" value="PXF60739.1"/>
    <property type="molecule type" value="Genomic_DNA"/>
</dbReference>
<protein>
    <submittedName>
        <fullName evidence="1">TIGR00270 family protein</fullName>
    </submittedName>
</protein>
<reference evidence="1" key="1">
    <citation type="submission" date="2018-01" db="EMBL/GenBank/DDBJ databases">
        <authorList>
            <person name="Krukenberg V."/>
        </authorList>
    </citation>
    <scope>NUCLEOTIDE SEQUENCE</scope>
    <source>
        <strain evidence="1">E20ANME2</strain>
    </source>
</reference>
<evidence type="ECO:0000313" key="1">
    <source>
        <dbReference type="EMBL" id="PXF60739.1"/>
    </source>
</evidence>
<accession>A0AC61L3F3</accession>
<name>A0AC61L3F3_9EURY</name>
<gene>
    <name evidence="1" type="ORF">C4B59_07885</name>
</gene>
<comment type="caution">
    <text evidence="1">The sequence shown here is derived from an EMBL/GenBank/DDBJ whole genome shotgun (WGS) entry which is preliminary data.</text>
</comment>
<proteinExistence type="predicted"/>